<evidence type="ECO:0000259" key="5">
    <source>
        <dbReference type="PROSITE" id="PS51462"/>
    </source>
</evidence>
<keyword evidence="7" id="KW-1185">Reference proteome</keyword>
<comment type="cofactor">
    <cofactor evidence="1">
        <name>Mg(2+)</name>
        <dbReference type="ChEBI" id="CHEBI:18420"/>
    </cofactor>
</comment>
<dbReference type="InterPro" id="IPR020084">
    <property type="entry name" value="NUDIX_hydrolase_CS"/>
</dbReference>
<keyword evidence="3 4" id="KW-0378">Hydrolase</keyword>
<dbReference type="SUPFAM" id="SSF55811">
    <property type="entry name" value="Nudix"/>
    <property type="match status" value="1"/>
</dbReference>
<dbReference type="Pfam" id="PF00293">
    <property type="entry name" value="NUDIX"/>
    <property type="match status" value="1"/>
</dbReference>
<dbReference type="RefSeq" id="WP_120731251.1">
    <property type="nucleotide sequence ID" value="NZ_RBAK01000013.1"/>
</dbReference>
<gene>
    <name evidence="6" type="ORF">D7223_25795</name>
</gene>
<name>A0A3A9YZX8_9ACTN</name>
<reference evidence="6 7" key="1">
    <citation type="journal article" date="2004" name="Syst. Appl. Microbiol.">
        <title>Cryptoendolithic actinomycetes from antarctic sandstone rock samples: Micromonospora endolithica sp. nov. and two isolates related to Micromonospora coerulea Jensen 1932.</title>
        <authorList>
            <person name="Hirsch P."/>
            <person name="Mevs U."/>
            <person name="Kroppenstedt R.M."/>
            <person name="Schumann P."/>
            <person name="Stackebrandt E."/>
        </authorList>
    </citation>
    <scope>NUCLEOTIDE SEQUENCE [LARGE SCALE GENOMIC DNA]</scope>
    <source>
        <strain evidence="6 7">JCM 12677</strain>
    </source>
</reference>
<evidence type="ECO:0000256" key="4">
    <source>
        <dbReference type="RuleBase" id="RU003476"/>
    </source>
</evidence>
<feature type="domain" description="Nudix hydrolase" evidence="5">
    <location>
        <begin position="1"/>
        <end position="126"/>
    </location>
</feature>
<dbReference type="PANTHER" id="PTHR43046:SF2">
    <property type="entry name" value="8-OXO-DGTP DIPHOSPHATASE-RELATED"/>
    <property type="match status" value="1"/>
</dbReference>
<evidence type="ECO:0000256" key="2">
    <source>
        <dbReference type="ARBA" id="ARBA00005582"/>
    </source>
</evidence>
<proteinExistence type="inferred from homology"/>
<dbReference type="Gene3D" id="3.90.79.10">
    <property type="entry name" value="Nucleoside Triphosphate Pyrophosphohydrolase"/>
    <property type="match status" value="1"/>
</dbReference>
<dbReference type="AlphaFoldDB" id="A0A3A9YZX8"/>
<evidence type="ECO:0000256" key="3">
    <source>
        <dbReference type="ARBA" id="ARBA00022801"/>
    </source>
</evidence>
<organism evidence="6 7">
    <name type="scientific">Micromonospora endolithica</name>
    <dbReference type="NCBI Taxonomy" id="230091"/>
    <lineage>
        <taxon>Bacteria</taxon>
        <taxon>Bacillati</taxon>
        <taxon>Actinomycetota</taxon>
        <taxon>Actinomycetes</taxon>
        <taxon>Micromonosporales</taxon>
        <taxon>Micromonosporaceae</taxon>
        <taxon>Micromonospora</taxon>
    </lineage>
</organism>
<comment type="caution">
    <text evidence="6">The sequence shown here is derived from an EMBL/GenBank/DDBJ whole genome shotgun (WGS) entry which is preliminary data.</text>
</comment>
<evidence type="ECO:0000256" key="1">
    <source>
        <dbReference type="ARBA" id="ARBA00001946"/>
    </source>
</evidence>
<evidence type="ECO:0000313" key="7">
    <source>
        <dbReference type="Proteomes" id="UP000281726"/>
    </source>
</evidence>
<protein>
    <submittedName>
        <fullName evidence="6">NUDIX domain-containing protein</fullName>
    </submittedName>
</protein>
<dbReference type="PANTHER" id="PTHR43046">
    <property type="entry name" value="GDP-MANNOSE MANNOSYL HYDROLASE"/>
    <property type="match status" value="1"/>
</dbReference>
<dbReference type="OrthoDB" id="161692at2"/>
<dbReference type="EMBL" id="RBAK01000013">
    <property type="protein sequence ID" value="RKN40697.1"/>
    <property type="molecule type" value="Genomic_DNA"/>
</dbReference>
<dbReference type="InterPro" id="IPR000086">
    <property type="entry name" value="NUDIX_hydrolase_dom"/>
</dbReference>
<comment type="similarity">
    <text evidence="2 4">Belongs to the Nudix hydrolase family.</text>
</comment>
<dbReference type="InterPro" id="IPR015797">
    <property type="entry name" value="NUDIX_hydrolase-like_dom_sf"/>
</dbReference>
<dbReference type="PRINTS" id="PR00502">
    <property type="entry name" value="NUDIXFAMILY"/>
</dbReference>
<accession>A0A3A9YZX8</accession>
<dbReference type="PROSITE" id="PS51462">
    <property type="entry name" value="NUDIX"/>
    <property type="match status" value="1"/>
</dbReference>
<dbReference type="PROSITE" id="PS00893">
    <property type="entry name" value="NUDIX_BOX"/>
    <property type="match status" value="1"/>
</dbReference>
<dbReference type="GO" id="GO:0016787">
    <property type="term" value="F:hydrolase activity"/>
    <property type="evidence" value="ECO:0007669"/>
    <property type="project" value="UniProtKB-KW"/>
</dbReference>
<dbReference type="Proteomes" id="UP000281726">
    <property type="component" value="Unassembled WGS sequence"/>
</dbReference>
<sequence>MSCVLLVDAGGRLLMQLRDGHAAYHPNVWGLPGGHGEPGETPEQTALRELWEETGLRPDGGLRLFAVQEVPEVGRIKHYFCGATRARQEDVVLGEGAALVFLPAGEILDGRPFTPGTREVLADFLGSPVHADLTPRAT</sequence>
<evidence type="ECO:0000313" key="6">
    <source>
        <dbReference type="EMBL" id="RKN40697.1"/>
    </source>
</evidence>
<dbReference type="InterPro" id="IPR020476">
    <property type="entry name" value="Nudix_hydrolase"/>
</dbReference>